<reference evidence="1 2" key="1">
    <citation type="journal article" date="2010" name="Science">
        <title>Genomic analysis of organismal complexity in the multicellular green alga Volvox carteri.</title>
        <authorList>
            <person name="Prochnik S.E."/>
            <person name="Umen J."/>
            <person name="Nedelcu A.M."/>
            <person name="Hallmann A."/>
            <person name="Miller S.M."/>
            <person name="Nishii I."/>
            <person name="Ferris P."/>
            <person name="Kuo A."/>
            <person name="Mitros T."/>
            <person name="Fritz-Laylin L.K."/>
            <person name="Hellsten U."/>
            <person name="Chapman J."/>
            <person name="Simakov O."/>
            <person name="Rensing S.A."/>
            <person name="Terry A."/>
            <person name="Pangilinan J."/>
            <person name="Kapitonov V."/>
            <person name="Jurka J."/>
            <person name="Salamov A."/>
            <person name="Shapiro H."/>
            <person name="Schmutz J."/>
            <person name="Grimwood J."/>
            <person name="Lindquist E."/>
            <person name="Lucas S."/>
            <person name="Grigoriev I.V."/>
            <person name="Schmitt R."/>
            <person name="Kirk D."/>
            <person name="Rokhsar D.S."/>
        </authorList>
    </citation>
    <scope>NUCLEOTIDE SEQUENCE [LARGE SCALE GENOMIC DNA]</scope>
    <source>
        <strain evidence="2">f. Nagariensis / Eve</strain>
    </source>
</reference>
<dbReference type="AlphaFoldDB" id="D8TL40"/>
<evidence type="ECO:0000313" key="2">
    <source>
        <dbReference type="Proteomes" id="UP000001058"/>
    </source>
</evidence>
<evidence type="ECO:0000313" key="1">
    <source>
        <dbReference type="EMBL" id="EFJ51672.1"/>
    </source>
</evidence>
<protein>
    <submittedName>
        <fullName evidence="1">Uncharacterized protein</fullName>
    </submittedName>
</protein>
<accession>D8TL40</accession>
<dbReference type="InParanoid" id="D8TL40"/>
<name>D8TL40_VOLCA</name>
<gene>
    <name evidence="1" type="ORF">VOLCADRAFT_87347</name>
</gene>
<organism evidence="2">
    <name type="scientific">Volvox carteri f. nagariensis</name>
    <dbReference type="NCBI Taxonomy" id="3068"/>
    <lineage>
        <taxon>Eukaryota</taxon>
        <taxon>Viridiplantae</taxon>
        <taxon>Chlorophyta</taxon>
        <taxon>core chlorophytes</taxon>
        <taxon>Chlorophyceae</taxon>
        <taxon>CS clade</taxon>
        <taxon>Chlamydomonadales</taxon>
        <taxon>Volvocaceae</taxon>
        <taxon>Volvox</taxon>
    </lineage>
</organism>
<sequence length="180" mass="19781">MSRTCKAHCERRFGSPDHDRRSPSQHGACKARGQQHYRSDGHVQGCCRKSCVMGCTGAGESTWRSGTLSAACSRWYVEALFCWAAASSYKCNAEMEWRGGEHTVTVVTHNLVTINKATWLIAHTESVLLLVMLQSSVRILGDAHWRTSAGKGHPEAPCLSLTGCRTGMDEIANVNILMKN</sequence>
<dbReference type="Proteomes" id="UP000001058">
    <property type="component" value="Unassembled WGS sequence"/>
</dbReference>
<dbReference type="KEGG" id="vcn:VOLCADRAFT_87347"/>
<dbReference type="EMBL" id="GL378326">
    <property type="protein sequence ID" value="EFJ51672.1"/>
    <property type="molecule type" value="Genomic_DNA"/>
</dbReference>
<dbReference type="GeneID" id="9620045"/>
<keyword evidence="2" id="KW-1185">Reference proteome</keyword>
<proteinExistence type="predicted"/>
<dbReference type="RefSeq" id="XP_002947082.1">
    <property type="nucleotide sequence ID" value="XM_002947036.1"/>
</dbReference>